<evidence type="ECO:0000313" key="3">
    <source>
        <dbReference type="Proteomes" id="UP000286208"/>
    </source>
</evidence>
<name>A0A3S3AVR3_9NOCA</name>
<evidence type="ECO:0000313" key="2">
    <source>
        <dbReference type="EMBL" id="RVW09634.1"/>
    </source>
</evidence>
<proteinExistence type="predicted"/>
<keyword evidence="3" id="KW-1185">Reference proteome</keyword>
<comment type="caution">
    <text evidence="2">The sequence shown here is derived from an EMBL/GenBank/DDBJ whole genome shotgun (WGS) entry which is preliminary data.</text>
</comment>
<accession>A0A3S3AVR3</accession>
<dbReference type="EMBL" id="RKLP01000004">
    <property type="protein sequence ID" value="RVW09634.1"/>
    <property type="molecule type" value="Genomic_DNA"/>
</dbReference>
<dbReference type="AlphaFoldDB" id="A0A3S3AVR3"/>
<organism evidence="2 3">
    <name type="scientific">Prescottella agglutinans</name>
    <dbReference type="NCBI Taxonomy" id="1644129"/>
    <lineage>
        <taxon>Bacteria</taxon>
        <taxon>Bacillati</taxon>
        <taxon>Actinomycetota</taxon>
        <taxon>Actinomycetes</taxon>
        <taxon>Mycobacteriales</taxon>
        <taxon>Nocardiaceae</taxon>
        <taxon>Prescottella</taxon>
    </lineage>
</organism>
<feature type="domain" description="SseB protein N-terminal" evidence="1">
    <location>
        <begin position="40"/>
        <end position="134"/>
    </location>
</feature>
<evidence type="ECO:0000259" key="1">
    <source>
        <dbReference type="Pfam" id="PF07179"/>
    </source>
</evidence>
<dbReference type="InterPro" id="IPR009839">
    <property type="entry name" value="SseB_N"/>
</dbReference>
<dbReference type="OrthoDB" id="4566001at2"/>
<protein>
    <submittedName>
        <fullName evidence="2">SseB family protein</fullName>
    </submittedName>
</protein>
<dbReference type="Pfam" id="PF07179">
    <property type="entry name" value="SseB"/>
    <property type="match status" value="1"/>
</dbReference>
<reference evidence="2 3" key="1">
    <citation type="submission" date="2018-11" db="EMBL/GenBank/DDBJ databases">
        <title>Rhodococcus spongicola sp. nov. and Rhodococcus xishaensis sp. nov. from marine sponges.</title>
        <authorList>
            <person name="Li L."/>
            <person name="Lin H.W."/>
        </authorList>
    </citation>
    <scope>NUCLEOTIDE SEQUENCE [LARGE SCALE GENOMIC DNA]</scope>
    <source>
        <strain evidence="2 3">CCTCC AB2014297</strain>
    </source>
</reference>
<gene>
    <name evidence="2" type="ORF">EGT67_09195</name>
</gene>
<sequence>MGPGSTIAPFPGDGTRGSSVGGGCADLVAEIDAFYQGFGQPDALLEAFRQARLLVPLTAENRVWSSEIRELGWLPVFTSEHELARHTLARGEQTAARYHALFGWRIVEHVLPSFDRPTGVVVDAGGSRPMAFPPGLEPERS</sequence>
<dbReference type="Proteomes" id="UP000286208">
    <property type="component" value="Unassembled WGS sequence"/>
</dbReference>